<dbReference type="EMBL" id="JAVXUP010002334">
    <property type="protein sequence ID" value="KAK3003958.1"/>
    <property type="molecule type" value="Genomic_DNA"/>
</dbReference>
<dbReference type="GO" id="GO:0005737">
    <property type="term" value="C:cytoplasm"/>
    <property type="evidence" value="ECO:0007669"/>
    <property type="project" value="TreeGrafter"/>
</dbReference>
<evidence type="ECO:0000256" key="9">
    <source>
        <dbReference type="SAM" id="Coils"/>
    </source>
</evidence>
<keyword evidence="9" id="KW-0175">Coiled coil</keyword>
<dbReference type="AlphaFoldDB" id="A0AA89AIZ2"/>
<organism evidence="11 12">
    <name type="scientific">Escallonia herrerae</name>
    <dbReference type="NCBI Taxonomy" id="1293975"/>
    <lineage>
        <taxon>Eukaryota</taxon>
        <taxon>Viridiplantae</taxon>
        <taxon>Streptophyta</taxon>
        <taxon>Embryophyta</taxon>
        <taxon>Tracheophyta</taxon>
        <taxon>Spermatophyta</taxon>
        <taxon>Magnoliopsida</taxon>
        <taxon>eudicotyledons</taxon>
        <taxon>Gunneridae</taxon>
        <taxon>Pentapetalae</taxon>
        <taxon>asterids</taxon>
        <taxon>campanulids</taxon>
        <taxon>Escalloniales</taxon>
        <taxon>Escalloniaceae</taxon>
        <taxon>Escallonia</taxon>
    </lineage>
</organism>
<evidence type="ECO:0000256" key="6">
    <source>
        <dbReference type="ARBA" id="ARBA00022786"/>
    </source>
</evidence>
<feature type="coiled-coil region" evidence="9">
    <location>
        <begin position="158"/>
        <end position="185"/>
    </location>
</feature>
<dbReference type="GO" id="GO:0008270">
    <property type="term" value="F:zinc ion binding"/>
    <property type="evidence" value="ECO:0007669"/>
    <property type="project" value="UniProtKB-KW"/>
</dbReference>
<evidence type="ECO:0000256" key="3">
    <source>
        <dbReference type="ARBA" id="ARBA00022679"/>
    </source>
</evidence>
<evidence type="ECO:0000256" key="4">
    <source>
        <dbReference type="ARBA" id="ARBA00022723"/>
    </source>
</evidence>
<dbReference type="InterPro" id="IPR013083">
    <property type="entry name" value="Znf_RING/FYVE/PHD"/>
</dbReference>
<evidence type="ECO:0000256" key="1">
    <source>
        <dbReference type="ARBA" id="ARBA00000900"/>
    </source>
</evidence>
<dbReference type="GO" id="GO:0016567">
    <property type="term" value="P:protein ubiquitination"/>
    <property type="evidence" value="ECO:0007669"/>
    <property type="project" value="TreeGrafter"/>
</dbReference>
<comment type="catalytic activity">
    <reaction evidence="1">
        <text>S-ubiquitinyl-[E2 ubiquitin-conjugating enzyme]-L-cysteine + [acceptor protein]-L-lysine = [E2 ubiquitin-conjugating enzyme]-L-cysteine + N(6)-ubiquitinyl-[acceptor protein]-L-lysine.</text>
        <dbReference type="EC" id="2.3.2.27"/>
    </reaction>
</comment>
<gene>
    <name evidence="11" type="ORF">RJ639_020229</name>
</gene>
<dbReference type="EC" id="2.3.2.27" evidence="2"/>
<evidence type="ECO:0000259" key="10">
    <source>
        <dbReference type="PROSITE" id="PS50089"/>
    </source>
</evidence>
<keyword evidence="3" id="KW-0808">Transferase</keyword>
<dbReference type="Proteomes" id="UP001188597">
    <property type="component" value="Unassembled WGS sequence"/>
</dbReference>
<dbReference type="Pfam" id="PF13639">
    <property type="entry name" value="zf-RING_2"/>
    <property type="match status" value="1"/>
</dbReference>
<name>A0AA89AIZ2_9ASTE</name>
<dbReference type="CDD" id="cd16667">
    <property type="entry name" value="RING-H2_RNF126-like"/>
    <property type="match status" value="1"/>
</dbReference>
<dbReference type="FunFam" id="3.30.40.10:FF:000127">
    <property type="entry name" value="E3 ubiquitin-protein ligase RNF181"/>
    <property type="match status" value="1"/>
</dbReference>
<keyword evidence="7" id="KW-0862">Zinc</keyword>
<dbReference type="Gene3D" id="3.30.40.10">
    <property type="entry name" value="Zinc/RING finger domain, C3HC4 (zinc finger)"/>
    <property type="match status" value="1"/>
</dbReference>
<keyword evidence="12" id="KW-1185">Reference proteome</keyword>
<evidence type="ECO:0000256" key="5">
    <source>
        <dbReference type="ARBA" id="ARBA00022771"/>
    </source>
</evidence>
<dbReference type="GO" id="GO:0061630">
    <property type="term" value="F:ubiquitin protein ligase activity"/>
    <property type="evidence" value="ECO:0007669"/>
    <property type="project" value="UniProtKB-EC"/>
</dbReference>
<evidence type="ECO:0000256" key="2">
    <source>
        <dbReference type="ARBA" id="ARBA00012483"/>
    </source>
</evidence>
<dbReference type="InterPro" id="IPR001841">
    <property type="entry name" value="Znf_RING"/>
</dbReference>
<dbReference type="PANTHER" id="PTHR15710:SF4">
    <property type="entry name" value="E3 UBIQUITIN-PROTEIN LIGASE AIP2"/>
    <property type="match status" value="1"/>
</dbReference>
<keyword evidence="4" id="KW-0479">Metal-binding</keyword>
<dbReference type="SUPFAM" id="SSF57850">
    <property type="entry name" value="RING/U-box"/>
    <property type="match status" value="1"/>
</dbReference>
<comment type="caution">
    <text evidence="11">The sequence shown here is derived from an EMBL/GenBank/DDBJ whole genome shotgun (WGS) entry which is preliminary data.</text>
</comment>
<evidence type="ECO:0000313" key="11">
    <source>
        <dbReference type="EMBL" id="KAK3003958.1"/>
    </source>
</evidence>
<evidence type="ECO:0000313" key="12">
    <source>
        <dbReference type="Proteomes" id="UP001188597"/>
    </source>
</evidence>
<accession>A0AA89AIZ2</accession>
<proteinExistence type="predicted"/>
<reference evidence="11" key="1">
    <citation type="submission" date="2022-12" db="EMBL/GenBank/DDBJ databases">
        <title>Draft genome assemblies for two species of Escallonia (Escalloniales).</title>
        <authorList>
            <person name="Chanderbali A."/>
            <person name="Dervinis C."/>
            <person name="Anghel I."/>
            <person name="Soltis D."/>
            <person name="Soltis P."/>
            <person name="Zapata F."/>
        </authorList>
    </citation>
    <scope>NUCLEOTIDE SEQUENCE</scope>
    <source>
        <strain evidence="11">UCBG64.0493</strain>
        <tissue evidence="11">Leaf</tissue>
    </source>
</reference>
<keyword evidence="6" id="KW-0833">Ubl conjugation pathway</keyword>
<dbReference type="SMART" id="SM00184">
    <property type="entry name" value="RING"/>
    <property type="match status" value="1"/>
</dbReference>
<dbReference type="PROSITE" id="PS50089">
    <property type="entry name" value="ZF_RING_2"/>
    <property type="match status" value="1"/>
</dbReference>
<evidence type="ECO:0000256" key="7">
    <source>
        <dbReference type="ARBA" id="ARBA00022833"/>
    </source>
</evidence>
<feature type="domain" description="RING-type" evidence="10">
    <location>
        <begin position="342"/>
        <end position="383"/>
    </location>
</feature>
<sequence>MEGETIVKEKLQEMQKQLGKKQMFEEAVSSIAALLRQFYPSASPSLRKSVCNSNFLLKFCKKICMFLDLEFTIDNIAAAAAVVVSATFTHFSISRSCNYILTLCYSFAEIIVHMLQFYSVVCRVATILKTRYTAPGFWKAGLGLFLEAEHLMHESSEKEYLRSCIAQAQQQLIDLENQSEGLMSSQNRATRGFLFEGHLTVDREPPQPDWLVQSNLLASVATLFPAESSRDLVENNNTSEDAANLLNELVERFDNIVPMNGTLTLALRQSAGRCPVLDQSMAAILPVVLPIRFPDYGNQPWILENDPVAPRAPPASKEVVRKLPVTTITEEIFANLSPDAECAICKENLVVSDKMQELPCKHMFHPPCLKPWLDEHNSCPICRHELQTDDHAYESWKEREKDAEEERRGAANALRGGEYMYV</sequence>
<protein>
    <recommendedName>
        <fullName evidence="2">RING-type E3 ubiquitin transferase</fullName>
        <ecNumber evidence="2">2.3.2.27</ecNumber>
    </recommendedName>
</protein>
<keyword evidence="5 8" id="KW-0863">Zinc-finger</keyword>
<evidence type="ECO:0000256" key="8">
    <source>
        <dbReference type="PROSITE-ProRule" id="PRU00175"/>
    </source>
</evidence>
<dbReference type="PANTHER" id="PTHR15710">
    <property type="entry name" value="E3 UBIQUITIN-PROTEIN LIGASE PRAJA"/>
    <property type="match status" value="1"/>
</dbReference>